<dbReference type="SMART" id="SM00563">
    <property type="entry name" value="PlsC"/>
    <property type="match status" value="1"/>
</dbReference>
<keyword evidence="4" id="KW-0443">Lipid metabolism</keyword>
<dbReference type="GO" id="GO:0016020">
    <property type="term" value="C:membrane"/>
    <property type="evidence" value="ECO:0007669"/>
    <property type="project" value="InterPro"/>
</dbReference>
<comment type="domain">
    <text evidence="4">The HXXXXD motif is essential for acyltransferase activity and may constitute the binding site for the phosphate moiety of the glycerol-3-phosphate.</text>
</comment>
<evidence type="ECO:0000259" key="6">
    <source>
        <dbReference type="SMART" id="SM00563"/>
    </source>
</evidence>
<accession>A0A1X2IJN4</accession>
<sequence>MDFLRQLPAHVYITGTLAFLVWYRQYGGYRFRCFMSIVLLLVLATYGVIASLILPIFGKAGLINYTVARGYYYLGGFFTGLRCTILGQENILQSPAVYVCNHQSSLDVMVMGAVYPKNTSVVAKKEIKYYPFLGWFMTLSNAIFLDRKNRANALKEAKQAAENINKKQLSVWLFPEGTRGHSSKVDLLPFKKGAFHMAVQARVPIVPVVIANYNDVYSTKAKRFIPGNVNIKVLPPVLTSDIEGDSSSIEKLSVRIRESMLTTLREISPHTKDE</sequence>
<dbReference type="GO" id="GO:0005783">
    <property type="term" value="C:endoplasmic reticulum"/>
    <property type="evidence" value="ECO:0007669"/>
    <property type="project" value="TreeGrafter"/>
</dbReference>
<evidence type="ECO:0000313" key="8">
    <source>
        <dbReference type="Proteomes" id="UP000193560"/>
    </source>
</evidence>
<evidence type="ECO:0000256" key="1">
    <source>
        <dbReference type="ARBA" id="ARBA00008655"/>
    </source>
</evidence>
<dbReference type="AlphaFoldDB" id="A0A1X2IJN4"/>
<name>A0A1X2IJN4_9FUNG</name>
<dbReference type="OrthoDB" id="202234at2759"/>
<dbReference type="CDD" id="cd07989">
    <property type="entry name" value="LPLAT_AGPAT-like"/>
    <property type="match status" value="1"/>
</dbReference>
<evidence type="ECO:0000256" key="2">
    <source>
        <dbReference type="ARBA" id="ARBA00022679"/>
    </source>
</evidence>
<dbReference type="PANTHER" id="PTHR10434:SF11">
    <property type="entry name" value="1-ACYL-SN-GLYCEROL-3-PHOSPHATE ACYLTRANSFERASE"/>
    <property type="match status" value="1"/>
</dbReference>
<dbReference type="EC" id="2.3.1.51" evidence="4"/>
<keyword evidence="4" id="KW-0444">Lipid biosynthesis</keyword>
<comment type="catalytic activity">
    <reaction evidence="4">
        <text>a 1-acyl-sn-glycero-3-phosphate + an acyl-CoA = a 1,2-diacyl-sn-glycero-3-phosphate + CoA</text>
        <dbReference type="Rhea" id="RHEA:19709"/>
        <dbReference type="ChEBI" id="CHEBI:57287"/>
        <dbReference type="ChEBI" id="CHEBI:57970"/>
        <dbReference type="ChEBI" id="CHEBI:58342"/>
        <dbReference type="ChEBI" id="CHEBI:58608"/>
        <dbReference type="EC" id="2.3.1.51"/>
    </reaction>
</comment>
<keyword evidence="5" id="KW-0472">Membrane</keyword>
<evidence type="ECO:0000256" key="3">
    <source>
        <dbReference type="ARBA" id="ARBA00023315"/>
    </source>
</evidence>
<dbReference type="Proteomes" id="UP000193560">
    <property type="component" value="Unassembled WGS sequence"/>
</dbReference>
<keyword evidence="3 4" id="KW-0012">Acyltransferase</keyword>
<evidence type="ECO:0000256" key="4">
    <source>
        <dbReference type="RuleBase" id="RU361267"/>
    </source>
</evidence>
<feature type="transmembrane region" description="Helical" evidence="5">
    <location>
        <begin position="6"/>
        <end position="23"/>
    </location>
</feature>
<comment type="similarity">
    <text evidence="1 4">Belongs to the 1-acyl-sn-glycerol-3-phosphate acyltransferase family.</text>
</comment>
<organism evidence="7 8">
    <name type="scientific">Absidia repens</name>
    <dbReference type="NCBI Taxonomy" id="90262"/>
    <lineage>
        <taxon>Eukaryota</taxon>
        <taxon>Fungi</taxon>
        <taxon>Fungi incertae sedis</taxon>
        <taxon>Mucoromycota</taxon>
        <taxon>Mucoromycotina</taxon>
        <taxon>Mucoromycetes</taxon>
        <taxon>Mucorales</taxon>
        <taxon>Cunninghamellaceae</taxon>
        <taxon>Absidia</taxon>
    </lineage>
</organism>
<keyword evidence="5" id="KW-1133">Transmembrane helix</keyword>
<dbReference type="NCBIfam" id="TIGR00530">
    <property type="entry name" value="AGP_acyltrn"/>
    <property type="match status" value="1"/>
</dbReference>
<dbReference type="InterPro" id="IPR004552">
    <property type="entry name" value="AGP_acyltrans"/>
</dbReference>
<evidence type="ECO:0000313" key="7">
    <source>
        <dbReference type="EMBL" id="ORZ17007.1"/>
    </source>
</evidence>
<dbReference type="PANTHER" id="PTHR10434">
    <property type="entry name" value="1-ACYL-SN-GLYCEROL-3-PHOSPHATE ACYLTRANSFERASE"/>
    <property type="match status" value="1"/>
</dbReference>
<feature type="transmembrane region" description="Helical" evidence="5">
    <location>
        <begin position="35"/>
        <end position="57"/>
    </location>
</feature>
<dbReference type="STRING" id="90262.A0A1X2IJN4"/>
<protein>
    <recommendedName>
        <fullName evidence="4">1-acyl-sn-glycerol-3-phosphate acyltransferase</fullName>
        <ecNumber evidence="4">2.3.1.51</ecNumber>
    </recommendedName>
</protein>
<keyword evidence="5" id="KW-0812">Transmembrane</keyword>
<dbReference type="SUPFAM" id="SSF69593">
    <property type="entry name" value="Glycerol-3-phosphate (1)-acyltransferase"/>
    <property type="match status" value="1"/>
</dbReference>
<evidence type="ECO:0000256" key="5">
    <source>
        <dbReference type="SAM" id="Phobius"/>
    </source>
</evidence>
<dbReference type="Pfam" id="PF01553">
    <property type="entry name" value="Acyltransferase"/>
    <property type="match status" value="1"/>
</dbReference>
<dbReference type="EMBL" id="MCGE01000010">
    <property type="protein sequence ID" value="ORZ17007.1"/>
    <property type="molecule type" value="Genomic_DNA"/>
</dbReference>
<proteinExistence type="inferred from homology"/>
<reference evidence="7 8" key="1">
    <citation type="submission" date="2016-07" db="EMBL/GenBank/DDBJ databases">
        <title>Pervasive Adenine N6-methylation of Active Genes in Fungi.</title>
        <authorList>
            <consortium name="DOE Joint Genome Institute"/>
            <person name="Mondo S.J."/>
            <person name="Dannebaum R.O."/>
            <person name="Kuo R.C."/>
            <person name="Labutti K."/>
            <person name="Haridas S."/>
            <person name="Kuo A."/>
            <person name="Salamov A."/>
            <person name="Ahrendt S.R."/>
            <person name="Lipzen A."/>
            <person name="Sullivan W."/>
            <person name="Andreopoulos W.B."/>
            <person name="Clum A."/>
            <person name="Lindquist E."/>
            <person name="Daum C."/>
            <person name="Ramamoorthy G.K."/>
            <person name="Gryganskyi A."/>
            <person name="Culley D."/>
            <person name="Magnuson J.K."/>
            <person name="James T.Y."/>
            <person name="O'Malley M.A."/>
            <person name="Stajich J.E."/>
            <person name="Spatafora J.W."/>
            <person name="Visel A."/>
            <person name="Grigoriev I.V."/>
        </authorList>
    </citation>
    <scope>NUCLEOTIDE SEQUENCE [LARGE SCALE GENOMIC DNA]</scope>
    <source>
        <strain evidence="7 8">NRRL 1336</strain>
    </source>
</reference>
<dbReference type="GO" id="GO:0003841">
    <property type="term" value="F:1-acylglycerol-3-phosphate O-acyltransferase activity"/>
    <property type="evidence" value="ECO:0007669"/>
    <property type="project" value="UniProtKB-UniRule"/>
</dbReference>
<keyword evidence="2 4" id="KW-0808">Transferase</keyword>
<dbReference type="InterPro" id="IPR002123">
    <property type="entry name" value="Plipid/glycerol_acylTrfase"/>
</dbReference>
<keyword evidence="8" id="KW-1185">Reference proteome</keyword>
<dbReference type="GO" id="GO:0006654">
    <property type="term" value="P:phosphatidic acid biosynthetic process"/>
    <property type="evidence" value="ECO:0007669"/>
    <property type="project" value="TreeGrafter"/>
</dbReference>
<keyword evidence="4" id="KW-0594">Phospholipid biosynthesis</keyword>
<comment type="caution">
    <text evidence="7">The sequence shown here is derived from an EMBL/GenBank/DDBJ whole genome shotgun (WGS) entry which is preliminary data.</text>
</comment>
<feature type="domain" description="Phospholipid/glycerol acyltransferase" evidence="6">
    <location>
        <begin position="96"/>
        <end position="213"/>
    </location>
</feature>
<keyword evidence="4" id="KW-1208">Phospholipid metabolism</keyword>
<gene>
    <name evidence="7" type="ORF">BCR42DRAFT_413744</name>
</gene>